<evidence type="ECO:0000313" key="3">
    <source>
        <dbReference type="EMBL" id="GJD87803.1"/>
    </source>
</evidence>
<evidence type="ECO:0000256" key="1">
    <source>
        <dbReference type="SAM" id="MobiDB-lite"/>
    </source>
</evidence>
<sequence length="398" mass="44041">MTVTAVARKQAAAAPPRKVEGVSGRKPIMGTDVDFVCETGRVTEVADASYERRWQEYDGTDHHWEVRGSAAGRVDRTDVYVHHYVERSETVGRNRIEVTTGREEKRRIFYLGTDRPFVVGDEVALVLAGWDGVLLVNETRDVRILTGRHVFLSPAAADPIERIGRSLTKRGHAFLLLLLSGGVGFGLGCVIGLPALGIVTAVLFLATWLVSVPQWRGRCEAFQAHVRGEAANAFKQLQLVRGGMSEAKAQEAAFGHHGGLTPPSGGKPFWMAVCERLGATAIPPRGSAEANALKIADLEAGLRRSRSGEKRQRTEHDVRVSKSFQIASDELMAAGGPAEASQKDRQAILERHRERVSAFEHLRPPPRRHMRSKGSDPEKWELQWGPPRWPEGHYHIDW</sequence>
<evidence type="ECO:0000313" key="4">
    <source>
        <dbReference type="Proteomes" id="UP001055247"/>
    </source>
</evidence>
<comment type="caution">
    <text evidence="3">The sequence shown here is derived from an EMBL/GenBank/DDBJ whole genome shotgun (WGS) entry which is preliminary data.</text>
</comment>
<protein>
    <submittedName>
        <fullName evidence="3">Uncharacterized protein</fullName>
    </submittedName>
</protein>
<feature type="region of interest" description="Disordered" evidence="1">
    <location>
        <begin position="356"/>
        <end position="386"/>
    </location>
</feature>
<keyword evidence="4" id="KW-1185">Reference proteome</keyword>
<reference evidence="3" key="2">
    <citation type="submission" date="2021-08" db="EMBL/GenBank/DDBJ databases">
        <authorList>
            <person name="Tani A."/>
            <person name="Ola A."/>
            <person name="Ogura Y."/>
            <person name="Katsura K."/>
            <person name="Hayashi T."/>
        </authorList>
    </citation>
    <scope>NUCLEOTIDE SEQUENCE</scope>
    <source>
        <strain evidence="3">DSM 16372</strain>
    </source>
</reference>
<feature type="compositionally biased region" description="Low complexity" evidence="1">
    <location>
        <begin position="1"/>
        <end position="16"/>
    </location>
</feature>
<accession>A0AAV4ZHL2</accession>
<feature type="region of interest" description="Disordered" evidence="1">
    <location>
        <begin position="1"/>
        <end position="24"/>
    </location>
</feature>
<keyword evidence="2" id="KW-0812">Transmembrane</keyword>
<feature type="transmembrane region" description="Helical" evidence="2">
    <location>
        <begin position="175"/>
        <end position="208"/>
    </location>
</feature>
<dbReference type="AlphaFoldDB" id="A0AAV4ZHL2"/>
<organism evidence="3 4">
    <name type="scientific">Methylobacterium hispanicum</name>
    <dbReference type="NCBI Taxonomy" id="270350"/>
    <lineage>
        <taxon>Bacteria</taxon>
        <taxon>Pseudomonadati</taxon>
        <taxon>Pseudomonadota</taxon>
        <taxon>Alphaproteobacteria</taxon>
        <taxon>Hyphomicrobiales</taxon>
        <taxon>Methylobacteriaceae</taxon>
        <taxon>Methylobacterium</taxon>
    </lineage>
</organism>
<name>A0AAV4ZHL2_9HYPH</name>
<keyword evidence="2" id="KW-1133">Transmembrane helix</keyword>
<keyword evidence="2" id="KW-0472">Membrane</keyword>
<evidence type="ECO:0000256" key="2">
    <source>
        <dbReference type="SAM" id="Phobius"/>
    </source>
</evidence>
<proteinExistence type="predicted"/>
<reference evidence="3" key="1">
    <citation type="journal article" date="2016" name="Front. Microbiol.">
        <title>Genome Sequence of the Piezophilic, Mesophilic Sulfate-Reducing Bacterium Desulfovibrio indicus J2T.</title>
        <authorList>
            <person name="Cao J."/>
            <person name="Maignien L."/>
            <person name="Shao Z."/>
            <person name="Alain K."/>
            <person name="Jebbar M."/>
        </authorList>
    </citation>
    <scope>NUCLEOTIDE SEQUENCE</scope>
    <source>
        <strain evidence="3">DSM 16372</strain>
    </source>
</reference>
<dbReference type="EMBL" id="BPQO01000004">
    <property type="protein sequence ID" value="GJD87803.1"/>
    <property type="molecule type" value="Genomic_DNA"/>
</dbReference>
<gene>
    <name evidence="3" type="ORF">BHAOGJBA_1308</name>
</gene>
<dbReference type="Proteomes" id="UP001055247">
    <property type="component" value="Unassembled WGS sequence"/>
</dbReference>